<feature type="transmembrane region" description="Helical" evidence="7">
    <location>
        <begin position="98"/>
        <end position="121"/>
    </location>
</feature>
<evidence type="ECO:0000313" key="9">
    <source>
        <dbReference type="EMBL" id="SVC10205.1"/>
    </source>
</evidence>
<feature type="transmembrane region" description="Helical" evidence="7">
    <location>
        <begin position="133"/>
        <end position="156"/>
    </location>
</feature>
<dbReference type="GO" id="GO:0055085">
    <property type="term" value="P:transmembrane transport"/>
    <property type="evidence" value="ECO:0007669"/>
    <property type="project" value="InterPro"/>
</dbReference>
<feature type="non-terminal residue" evidence="9">
    <location>
        <position position="162"/>
    </location>
</feature>
<evidence type="ECO:0000256" key="2">
    <source>
        <dbReference type="ARBA" id="ARBA00022448"/>
    </source>
</evidence>
<proteinExistence type="predicted"/>
<gene>
    <name evidence="9" type="ORF">METZ01_LOCUS263059</name>
</gene>
<evidence type="ECO:0000256" key="7">
    <source>
        <dbReference type="SAM" id="Phobius"/>
    </source>
</evidence>
<dbReference type="CDD" id="cd06261">
    <property type="entry name" value="TM_PBP2"/>
    <property type="match status" value="1"/>
</dbReference>
<reference evidence="9" key="1">
    <citation type="submission" date="2018-05" db="EMBL/GenBank/DDBJ databases">
        <authorList>
            <person name="Lanie J.A."/>
            <person name="Ng W.-L."/>
            <person name="Kazmierczak K.M."/>
            <person name="Andrzejewski T.M."/>
            <person name="Davidsen T.M."/>
            <person name="Wayne K.J."/>
            <person name="Tettelin H."/>
            <person name="Glass J.I."/>
            <person name="Rusch D."/>
            <person name="Podicherti R."/>
            <person name="Tsui H.-C.T."/>
            <person name="Winkler M.E."/>
        </authorList>
    </citation>
    <scope>NUCLEOTIDE SEQUENCE</scope>
</reference>
<evidence type="ECO:0000256" key="5">
    <source>
        <dbReference type="ARBA" id="ARBA00022989"/>
    </source>
</evidence>
<dbReference type="InterPro" id="IPR000515">
    <property type="entry name" value="MetI-like"/>
</dbReference>
<protein>
    <recommendedName>
        <fullName evidence="8">ABC transmembrane type-1 domain-containing protein</fullName>
    </recommendedName>
</protein>
<dbReference type="Gene3D" id="1.10.3720.10">
    <property type="entry name" value="MetI-like"/>
    <property type="match status" value="1"/>
</dbReference>
<dbReference type="PANTHER" id="PTHR43163">
    <property type="entry name" value="DIPEPTIDE TRANSPORT SYSTEM PERMEASE PROTEIN DPPB-RELATED"/>
    <property type="match status" value="1"/>
</dbReference>
<comment type="subcellular location">
    <subcellularLocation>
        <location evidence="1">Cell membrane</location>
        <topology evidence="1">Multi-pass membrane protein</topology>
    </subcellularLocation>
</comment>
<dbReference type="InterPro" id="IPR035906">
    <property type="entry name" value="MetI-like_sf"/>
</dbReference>
<dbReference type="GO" id="GO:0005886">
    <property type="term" value="C:plasma membrane"/>
    <property type="evidence" value="ECO:0007669"/>
    <property type="project" value="UniProtKB-SubCell"/>
</dbReference>
<dbReference type="PROSITE" id="PS50928">
    <property type="entry name" value="ABC_TM1"/>
    <property type="match status" value="1"/>
</dbReference>
<keyword evidence="6 7" id="KW-0472">Membrane</keyword>
<dbReference type="Pfam" id="PF00528">
    <property type="entry name" value="BPD_transp_1"/>
    <property type="match status" value="1"/>
</dbReference>
<sequence>MAKFFVRRLGFAAVVLLLISVFVFSLSRASGDPRNLYLDEYATDEMYEAWGVKLGLDKPLYVQYLTWLGDVMVGDFGESLYHNRNPFDLIKERLPATISLAVIAFCWAILVGIPLGVLSAVKRGTLVDYFARWFALLGQAMPVFWVALMAILIFSVELGWLP</sequence>
<dbReference type="PANTHER" id="PTHR43163:SF6">
    <property type="entry name" value="DIPEPTIDE TRANSPORT SYSTEM PERMEASE PROTEIN DPPB-RELATED"/>
    <property type="match status" value="1"/>
</dbReference>
<keyword evidence="3" id="KW-1003">Cell membrane</keyword>
<name>A0A382JF07_9ZZZZ</name>
<dbReference type="SUPFAM" id="SSF161098">
    <property type="entry name" value="MetI-like"/>
    <property type="match status" value="1"/>
</dbReference>
<evidence type="ECO:0000256" key="6">
    <source>
        <dbReference type="ARBA" id="ARBA00023136"/>
    </source>
</evidence>
<keyword evidence="2" id="KW-0813">Transport</keyword>
<dbReference type="EMBL" id="UINC01073654">
    <property type="protein sequence ID" value="SVC10205.1"/>
    <property type="molecule type" value="Genomic_DNA"/>
</dbReference>
<feature type="domain" description="ABC transmembrane type-1" evidence="8">
    <location>
        <begin position="94"/>
        <end position="162"/>
    </location>
</feature>
<evidence type="ECO:0000256" key="1">
    <source>
        <dbReference type="ARBA" id="ARBA00004651"/>
    </source>
</evidence>
<dbReference type="Pfam" id="PF19300">
    <property type="entry name" value="BPD_transp_1_N"/>
    <property type="match status" value="1"/>
</dbReference>
<accession>A0A382JF07</accession>
<evidence type="ECO:0000256" key="4">
    <source>
        <dbReference type="ARBA" id="ARBA00022692"/>
    </source>
</evidence>
<organism evidence="9">
    <name type="scientific">marine metagenome</name>
    <dbReference type="NCBI Taxonomy" id="408172"/>
    <lineage>
        <taxon>unclassified sequences</taxon>
        <taxon>metagenomes</taxon>
        <taxon>ecological metagenomes</taxon>
    </lineage>
</organism>
<keyword evidence="5 7" id="KW-1133">Transmembrane helix</keyword>
<dbReference type="InterPro" id="IPR045621">
    <property type="entry name" value="BPD_transp_1_N"/>
</dbReference>
<dbReference type="AlphaFoldDB" id="A0A382JF07"/>
<keyword evidence="4 7" id="KW-0812">Transmembrane</keyword>
<evidence type="ECO:0000259" key="8">
    <source>
        <dbReference type="PROSITE" id="PS50928"/>
    </source>
</evidence>
<evidence type="ECO:0000256" key="3">
    <source>
        <dbReference type="ARBA" id="ARBA00022475"/>
    </source>
</evidence>